<gene>
    <name evidence="3" type="ORF">J41TS12_16260</name>
</gene>
<dbReference type="GO" id="GO:0016787">
    <property type="term" value="F:hydrolase activity"/>
    <property type="evidence" value="ECO:0007669"/>
    <property type="project" value="UniProtKB-KW"/>
</dbReference>
<dbReference type="InterPro" id="IPR003010">
    <property type="entry name" value="C-N_Hydrolase"/>
</dbReference>
<dbReference type="Proteomes" id="UP000681162">
    <property type="component" value="Unassembled WGS sequence"/>
</dbReference>
<dbReference type="SUPFAM" id="SSF56317">
    <property type="entry name" value="Carbon-nitrogen hydrolase"/>
    <property type="match status" value="1"/>
</dbReference>
<dbReference type="PROSITE" id="PS50263">
    <property type="entry name" value="CN_HYDROLASE"/>
    <property type="match status" value="1"/>
</dbReference>
<dbReference type="CDD" id="cd07583">
    <property type="entry name" value="nitrilase_5"/>
    <property type="match status" value="1"/>
</dbReference>
<feature type="domain" description="CN hydrolase" evidence="2">
    <location>
        <begin position="8"/>
        <end position="247"/>
    </location>
</feature>
<protein>
    <submittedName>
        <fullName evidence="3">Hydrolase</fullName>
    </submittedName>
</protein>
<reference evidence="3 4" key="1">
    <citation type="submission" date="2021-03" db="EMBL/GenBank/DDBJ databases">
        <title>Antimicrobial resistance genes in bacteria isolated from Japanese honey, and their potential for conferring macrolide and lincosamide resistance in the American foulbrood pathogen Paenibacillus larvae.</title>
        <authorList>
            <person name="Okamoto M."/>
            <person name="Kumagai M."/>
            <person name="Kanamori H."/>
            <person name="Takamatsu D."/>
        </authorList>
    </citation>
    <scope>NUCLEOTIDE SEQUENCE [LARGE SCALE GENOMIC DNA]</scope>
    <source>
        <strain evidence="3 4">J41TS12</strain>
    </source>
</reference>
<dbReference type="Gene3D" id="3.60.110.10">
    <property type="entry name" value="Carbon-nitrogen hydrolase"/>
    <property type="match status" value="1"/>
</dbReference>
<comment type="similarity">
    <text evidence="1">Belongs to the carbon-nitrogen hydrolase superfamily. NIT1/NIT2 family.</text>
</comment>
<dbReference type="Pfam" id="PF00795">
    <property type="entry name" value="CN_hydrolase"/>
    <property type="match status" value="1"/>
</dbReference>
<dbReference type="EMBL" id="BORR01000005">
    <property type="protein sequence ID" value="GIO36765.1"/>
    <property type="molecule type" value="Genomic_DNA"/>
</dbReference>
<evidence type="ECO:0000313" key="3">
    <source>
        <dbReference type="EMBL" id="GIO36765.1"/>
    </source>
</evidence>
<keyword evidence="4" id="KW-1185">Reference proteome</keyword>
<dbReference type="PROSITE" id="PS01227">
    <property type="entry name" value="UPF0012"/>
    <property type="match status" value="1"/>
</dbReference>
<evidence type="ECO:0000313" key="4">
    <source>
        <dbReference type="Proteomes" id="UP000681162"/>
    </source>
</evidence>
<comment type="caution">
    <text evidence="3">The sequence shown here is derived from an EMBL/GenBank/DDBJ whole genome shotgun (WGS) entry which is preliminary data.</text>
</comment>
<dbReference type="InterPro" id="IPR036526">
    <property type="entry name" value="C-N_Hydrolase_sf"/>
</dbReference>
<dbReference type="InterPro" id="IPR001110">
    <property type="entry name" value="UPF0012_CS"/>
</dbReference>
<dbReference type="PANTHER" id="PTHR23088:SF27">
    <property type="entry name" value="DEAMINATED GLUTATHIONE AMIDASE"/>
    <property type="match status" value="1"/>
</dbReference>
<sequence>MDERMRNRRISLIQCDIALGEPAVNVRRIKEMLQSAAEAEDKPDVIVLPEMWNTGYAMDRLRALAERDDMHGIRRAISELAARYQVQIVAGSIAEQRNGKLYNTMYVYNRRGEEIASYSKIHLFRLMEEEKYLEQGKVIGRFDLEGLSCGGAICYDIRFPELSRALALRGVHAMFVPAQWPHPRLNHWRSLLIARAIENQMYVVACNRVGDSGTQSFCGHSMIIDPWGDIIAEGGEGEQMVSGVIDLQLVHEVRSSIPVFSDRQPQYYD</sequence>
<organism evidence="3 4">
    <name type="scientific">Paenibacillus antibioticophila</name>
    <dbReference type="NCBI Taxonomy" id="1274374"/>
    <lineage>
        <taxon>Bacteria</taxon>
        <taxon>Bacillati</taxon>
        <taxon>Bacillota</taxon>
        <taxon>Bacilli</taxon>
        <taxon>Bacillales</taxon>
        <taxon>Paenibacillaceae</taxon>
        <taxon>Paenibacillus</taxon>
    </lineage>
</organism>
<proteinExistence type="inferred from homology"/>
<dbReference type="AlphaFoldDB" id="A0A919XTR7"/>
<keyword evidence="3" id="KW-0378">Hydrolase</keyword>
<evidence type="ECO:0000256" key="1">
    <source>
        <dbReference type="ARBA" id="ARBA00010613"/>
    </source>
</evidence>
<name>A0A919XTR7_9BACL</name>
<evidence type="ECO:0000259" key="2">
    <source>
        <dbReference type="PROSITE" id="PS50263"/>
    </source>
</evidence>
<accession>A0A919XTR7</accession>
<dbReference type="PANTHER" id="PTHR23088">
    <property type="entry name" value="NITRILASE-RELATED"/>
    <property type="match status" value="1"/>
</dbReference>